<dbReference type="STRING" id="317619.GCA_000332315_03081"/>
<organism evidence="1 2">
    <name type="scientific">Prochlorothrix hollandica PCC 9006 = CALU 1027</name>
    <dbReference type="NCBI Taxonomy" id="317619"/>
    <lineage>
        <taxon>Bacteria</taxon>
        <taxon>Bacillati</taxon>
        <taxon>Cyanobacteriota</taxon>
        <taxon>Cyanophyceae</taxon>
        <taxon>Prochlorotrichales</taxon>
        <taxon>Prochlorotrichaceae</taxon>
        <taxon>Prochlorothrix</taxon>
    </lineage>
</organism>
<dbReference type="Pfam" id="PF06108">
    <property type="entry name" value="DUF952"/>
    <property type="match status" value="1"/>
</dbReference>
<evidence type="ECO:0000313" key="1">
    <source>
        <dbReference type="EMBL" id="KKI98286.1"/>
    </source>
</evidence>
<dbReference type="PANTHER" id="PTHR34129">
    <property type="entry name" value="BLR1139 PROTEIN"/>
    <property type="match status" value="1"/>
</dbReference>
<reference evidence="1" key="1">
    <citation type="submission" date="2012-04" db="EMBL/GenBank/DDBJ databases">
        <authorList>
            <person name="Borisov I.G."/>
            <person name="Ivanikova N.V."/>
            <person name="Pinevich A.V."/>
        </authorList>
    </citation>
    <scope>NUCLEOTIDE SEQUENCE</scope>
    <source>
        <strain evidence="1">CALU 1027</strain>
    </source>
</reference>
<dbReference type="InterPro" id="IPR009297">
    <property type="entry name" value="DUF952"/>
</dbReference>
<accession>A0A0M2PV80</accession>
<proteinExistence type="predicted"/>
<evidence type="ECO:0000313" key="2">
    <source>
        <dbReference type="Proteomes" id="UP000034681"/>
    </source>
</evidence>
<protein>
    <recommendedName>
        <fullName evidence="3">Glutathione S-transferase</fullName>
    </recommendedName>
</protein>
<evidence type="ECO:0008006" key="3">
    <source>
        <dbReference type="Google" id="ProtNLM"/>
    </source>
</evidence>
<dbReference type="PANTHER" id="PTHR34129:SF1">
    <property type="entry name" value="DUF952 DOMAIN-CONTAINING PROTEIN"/>
    <property type="match status" value="1"/>
</dbReference>
<gene>
    <name evidence="1" type="ORF">PROH_21050</name>
</gene>
<keyword evidence="2" id="KW-1185">Reference proteome</keyword>
<dbReference type="eggNOG" id="COG3502">
    <property type="taxonomic scope" value="Bacteria"/>
</dbReference>
<sequence length="133" mass="14730">MNSPSPPLESLPPAYAPPSLVQEGFIHLSTLDQVCGVADRFYQNQGDLVLLEVDPQRLQAPLRWEAPIHPDGSAPDLPVPGMSVLDPADPVRFPHLYGPLNWDAIVGFYPLKFDHNHVQLPPELQPLLTVDRT</sequence>
<dbReference type="Proteomes" id="UP000034681">
    <property type="component" value="Unassembled WGS sequence"/>
</dbReference>
<name>A0A0M2PV80_PROHO</name>
<dbReference type="AlphaFoldDB" id="A0A0M2PV80"/>
<dbReference type="EMBL" id="AJTX02000010">
    <property type="protein sequence ID" value="KKI98286.1"/>
    <property type="molecule type" value="Genomic_DNA"/>
</dbReference>
<comment type="caution">
    <text evidence="1">The sequence shown here is derived from an EMBL/GenBank/DDBJ whole genome shotgun (WGS) entry which is preliminary data.</text>
</comment>
<dbReference type="SUPFAM" id="SSF56399">
    <property type="entry name" value="ADP-ribosylation"/>
    <property type="match status" value="1"/>
</dbReference>
<dbReference type="Gene3D" id="3.20.170.20">
    <property type="entry name" value="Protein of unknown function DUF952"/>
    <property type="match status" value="1"/>
</dbReference>